<proteinExistence type="predicted"/>
<sequence>MKPNFATEHSRAYHCGATPAYGGITVAFSWPVLQYAGMMRSLVPLSVPGLLLLSLLSSEQAYAVCMDIPGRYDAETRRLDEALQDFAHNSGCFVHVLPDQERTQSAHWIHGRYRPADALAALLEGTSLRAVRTSEGFRLESVTPTGTSSDQDARKPAQTDGSKAQPTSHLVR</sequence>
<dbReference type="Gene3D" id="3.55.50.30">
    <property type="match status" value="1"/>
</dbReference>
<evidence type="ECO:0008006" key="4">
    <source>
        <dbReference type="Google" id="ProtNLM"/>
    </source>
</evidence>
<comment type="caution">
    <text evidence="2">The sequence shown here is derived from an EMBL/GenBank/DDBJ whole genome shotgun (WGS) entry which is preliminary data.</text>
</comment>
<keyword evidence="3" id="KW-1185">Reference proteome</keyword>
<accession>A0A2G4RFT0</accession>
<evidence type="ECO:0000256" key="1">
    <source>
        <dbReference type="SAM" id="MobiDB-lite"/>
    </source>
</evidence>
<dbReference type="EMBL" id="PEBQ01000004">
    <property type="protein sequence ID" value="PHY95433.1"/>
    <property type="molecule type" value="Genomic_DNA"/>
</dbReference>
<protein>
    <recommendedName>
        <fullName evidence="4">Secretin/TonB short N-terminal domain-containing protein</fullName>
    </recommendedName>
</protein>
<organism evidence="2 3">
    <name type="scientific">Acetobacter pomorum</name>
    <dbReference type="NCBI Taxonomy" id="65959"/>
    <lineage>
        <taxon>Bacteria</taxon>
        <taxon>Pseudomonadati</taxon>
        <taxon>Pseudomonadota</taxon>
        <taxon>Alphaproteobacteria</taxon>
        <taxon>Acetobacterales</taxon>
        <taxon>Acetobacteraceae</taxon>
        <taxon>Acetobacter</taxon>
    </lineage>
</organism>
<dbReference type="RefSeq" id="WP_020936730.1">
    <property type="nucleotide sequence ID" value="NZ_PEBQ01000004.1"/>
</dbReference>
<name>A0A2G4RFT0_9PROT</name>
<dbReference type="AlphaFoldDB" id="A0A2G4RFT0"/>
<feature type="region of interest" description="Disordered" evidence="1">
    <location>
        <begin position="139"/>
        <end position="172"/>
    </location>
</feature>
<dbReference type="Proteomes" id="UP000228751">
    <property type="component" value="Unassembled WGS sequence"/>
</dbReference>
<evidence type="ECO:0000313" key="2">
    <source>
        <dbReference type="EMBL" id="PHY95433.1"/>
    </source>
</evidence>
<gene>
    <name evidence="2" type="ORF">CSR02_00995</name>
</gene>
<feature type="compositionally biased region" description="Polar residues" evidence="1">
    <location>
        <begin position="159"/>
        <end position="172"/>
    </location>
</feature>
<reference evidence="2 3" key="1">
    <citation type="submission" date="2017-10" db="EMBL/GenBank/DDBJ databases">
        <title>Genomic analysis of the genus Acetobacter.</title>
        <authorList>
            <person name="Kim K.H."/>
            <person name="Chun B.H."/>
            <person name="Son A.R."/>
            <person name="Jeon C.O."/>
        </authorList>
    </citation>
    <scope>NUCLEOTIDE SEQUENCE [LARGE SCALE GENOMIC DNA]</scope>
    <source>
        <strain evidence="2 3">LHT 2458</strain>
    </source>
</reference>
<evidence type="ECO:0000313" key="3">
    <source>
        <dbReference type="Proteomes" id="UP000228751"/>
    </source>
</evidence>